<sequence>MFKHILGSNQFLVWEKIPNVLLVIYNVVKKESRPLPEGGLAVHAKTN</sequence>
<organism evidence="1 2">
    <name type="scientific">Fulvivirga imtechensis AK7</name>
    <dbReference type="NCBI Taxonomy" id="1237149"/>
    <lineage>
        <taxon>Bacteria</taxon>
        <taxon>Pseudomonadati</taxon>
        <taxon>Bacteroidota</taxon>
        <taxon>Cytophagia</taxon>
        <taxon>Cytophagales</taxon>
        <taxon>Fulvivirgaceae</taxon>
        <taxon>Fulvivirga</taxon>
    </lineage>
</organism>
<dbReference type="AlphaFoldDB" id="L8JUC4"/>
<evidence type="ECO:0000313" key="2">
    <source>
        <dbReference type="Proteomes" id="UP000011135"/>
    </source>
</evidence>
<dbReference type="EMBL" id="AMZN01000015">
    <property type="protein sequence ID" value="ELR72611.1"/>
    <property type="molecule type" value="Genomic_DNA"/>
</dbReference>
<evidence type="ECO:0000313" key="1">
    <source>
        <dbReference type="EMBL" id="ELR72611.1"/>
    </source>
</evidence>
<name>L8JUC4_9BACT</name>
<comment type="caution">
    <text evidence="1">The sequence shown here is derived from an EMBL/GenBank/DDBJ whole genome shotgun (WGS) entry which is preliminary data.</text>
</comment>
<protein>
    <submittedName>
        <fullName evidence="1">Uncharacterized protein</fullName>
    </submittedName>
</protein>
<proteinExistence type="predicted"/>
<keyword evidence="2" id="KW-1185">Reference proteome</keyword>
<dbReference type="Proteomes" id="UP000011135">
    <property type="component" value="Unassembled WGS sequence"/>
</dbReference>
<accession>L8JUC4</accession>
<gene>
    <name evidence="1" type="ORF">C900_00990</name>
</gene>
<reference evidence="1 2" key="1">
    <citation type="submission" date="2012-12" db="EMBL/GenBank/DDBJ databases">
        <title>Genome assembly of Fulvivirga imtechensis AK7.</title>
        <authorList>
            <person name="Nupur N."/>
            <person name="Khatri I."/>
            <person name="Kumar R."/>
            <person name="Subramanian S."/>
            <person name="Pinnaka A."/>
        </authorList>
    </citation>
    <scope>NUCLEOTIDE SEQUENCE [LARGE SCALE GENOMIC DNA]</scope>
    <source>
        <strain evidence="1 2">AK7</strain>
    </source>
</reference>